<dbReference type="EMBL" id="CP046457">
    <property type="protein sequence ID" value="QGT98677.1"/>
    <property type="molecule type" value="Genomic_DNA"/>
</dbReference>
<keyword evidence="1" id="KW-1133">Transmembrane helix</keyword>
<evidence type="ECO:0000313" key="3">
    <source>
        <dbReference type="Proteomes" id="UP000426444"/>
    </source>
</evidence>
<sequence>MGGFEILIVFIYLAFLVVPIIVLYFVIKLAIKAAVRELRNEGVLNLAANENKSNES</sequence>
<reference evidence="3" key="1">
    <citation type="journal article" date="2019" name="Microbiology">
        <title>Complete Genome Sequence of an Uncultured Bacterium of the Candidate Phylum Bipolaricaulota.</title>
        <authorList>
            <person name="Kadnikov V.V."/>
            <person name="Mardanov A.V."/>
            <person name="Beletsky A.V."/>
            <person name="Frank Y.A."/>
            <person name="Karnachuk O.V."/>
            <person name="Ravin N.V."/>
        </authorList>
    </citation>
    <scope>NUCLEOTIDE SEQUENCE [LARGE SCALE GENOMIC DNA]</scope>
</reference>
<name>A0A6I6D7R9_9FIRM</name>
<dbReference type="AlphaFoldDB" id="A0A6I6D7R9"/>
<dbReference type="KEGG" id="salq:SYNTR_0084"/>
<keyword evidence="1" id="KW-0472">Membrane</keyword>
<accession>A0A6I6D7R9</accession>
<proteinExistence type="predicted"/>
<organism evidence="2 3">
    <name type="scientific">Candidatus Syntrophocurvum alkaliphilum</name>
    <dbReference type="NCBI Taxonomy" id="2293317"/>
    <lineage>
        <taxon>Bacteria</taxon>
        <taxon>Bacillati</taxon>
        <taxon>Bacillota</taxon>
        <taxon>Clostridia</taxon>
        <taxon>Eubacteriales</taxon>
        <taxon>Syntrophomonadaceae</taxon>
        <taxon>Candidatus Syntrophocurvum</taxon>
    </lineage>
</organism>
<keyword evidence="3" id="KW-1185">Reference proteome</keyword>
<evidence type="ECO:0000313" key="2">
    <source>
        <dbReference type="EMBL" id="QGT98677.1"/>
    </source>
</evidence>
<protein>
    <submittedName>
        <fullName evidence="2">Uncharacterized protein</fullName>
    </submittedName>
</protein>
<dbReference type="RefSeq" id="WP_156202648.1">
    <property type="nucleotide sequence ID" value="NZ_CP046457.1"/>
</dbReference>
<gene>
    <name evidence="2" type="ORF">SYNTR_0084</name>
</gene>
<keyword evidence="1" id="KW-0812">Transmembrane</keyword>
<dbReference type="Proteomes" id="UP000426444">
    <property type="component" value="Chromosome"/>
</dbReference>
<feature type="transmembrane region" description="Helical" evidence="1">
    <location>
        <begin position="6"/>
        <end position="27"/>
    </location>
</feature>
<evidence type="ECO:0000256" key="1">
    <source>
        <dbReference type="SAM" id="Phobius"/>
    </source>
</evidence>